<name>A0AAV3Y0I3_9GAST</name>
<dbReference type="EMBL" id="BLXT01000300">
    <property type="protein sequence ID" value="GFN75835.1"/>
    <property type="molecule type" value="Genomic_DNA"/>
</dbReference>
<evidence type="ECO:0000313" key="1">
    <source>
        <dbReference type="EMBL" id="GFN75835.1"/>
    </source>
</evidence>
<sequence>MSRAILPWSYAQCSISVYDFSFTLEPRNLEVDRKPLCSVTCDGPFFTLRSDGICKAQHTAFLAIADDGLPPLCSSAVENLGKFLVCSLKKESLRYADLSSRSISAMFDATMNTSLYVVELDMALPRVATLIFSDERNDIIQNIQHLAIILKVLKDYRLTQKLCPRQDRDTQKPKSNLRVIQTQSLGNFIVRMAFSLPQDIEEVRGPVVNNQNITVCLSTTELHRSGNKGLNTIWMTLSMSVTQVS</sequence>
<dbReference type="AlphaFoldDB" id="A0AAV3Y0I3"/>
<comment type="caution">
    <text evidence="1">The sequence shown here is derived from an EMBL/GenBank/DDBJ whole genome shotgun (WGS) entry which is preliminary data.</text>
</comment>
<dbReference type="Proteomes" id="UP000735302">
    <property type="component" value="Unassembled WGS sequence"/>
</dbReference>
<reference evidence="1 2" key="1">
    <citation type="journal article" date="2021" name="Elife">
        <title>Chloroplast acquisition without the gene transfer in kleptoplastic sea slugs, Plakobranchus ocellatus.</title>
        <authorList>
            <person name="Maeda T."/>
            <person name="Takahashi S."/>
            <person name="Yoshida T."/>
            <person name="Shimamura S."/>
            <person name="Takaki Y."/>
            <person name="Nagai Y."/>
            <person name="Toyoda A."/>
            <person name="Suzuki Y."/>
            <person name="Arimoto A."/>
            <person name="Ishii H."/>
            <person name="Satoh N."/>
            <person name="Nishiyama T."/>
            <person name="Hasebe M."/>
            <person name="Maruyama T."/>
            <person name="Minagawa J."/>
            <person name="Obokata J."/>
            <person name="Shigenobu S."/>
        </authorList>
    </citation>
    <scope>NUCLEOTIDE SEQUENCE [LARGE SCALE GENOMIC DNA]</scope>
</reference>
<accession>A0AAV3Y0I3</accession>
<evidence type="ECO:0000313" key="2">
    <source>
        <dbReference type="Proteomes" id="UP000735302"/>
    </source>
</evidence>
<gene>
    <name evidence="1" type="ORF">PoB_000234100</name>
</gene>
<proteinExistence type="predicted"/>
<organism evidence="1 2">
    <name type="scientific">Plakobranchus ocellatus</name>
    <dbReference type="NCBI Taxonomy" id="259542"/>
    <lineage>
        <taxon>Eukaryota</taxon>
        <taxon>Metazoa</taxon>
        <taxon>Spiralia</taxon>
        <taxon>Lophotrochozoa</taxon>
        <taxon>Mollusca</taxon>
        <taxon>Gastropoda</taxon>
        <taxon>Heterobranchia</taxon>
        <taxon>Euthyneura</taxon>
        <taxon>Panpulmonata</taxon>
        <taxon>Sacoglossa</taxon>
        <taxon>Placobranchoidea</taxon>
        <taxon>Plakobranchidae</taxon>
        <taxon>Plakobranchus</taxon>
    </lineage>
</organism>
<protein>
    <submittedName>
        <fullName evidence="1">Uncharacterized protein</fullName>
    </submittedName>
</protein>
<keyword evidence="2" id="KW-1185">Reference proteome</keyword>